<reference evidence="3 4" key="1">
    <citation type="submission" date="2019-11" db="EMBL/GenBank/DDBJ databases">
        <title>Pseudooceanicola pacifica sp. nov., isolated from deep-sea sediment of the Pacific Ocean.</title>
        <authorList>
            <person name="Lyu L."/>
        </authorList>
    </citation>
    <scope>NUCLEOTIDE SEQUENCE [LARGE SCALE GENOMIC DNA]</scope>
    <source>
        <strain evidence="3 4">216_PA32_1</strain>
    </source>
</reference>
<evidence type="ECO:0000256" key="1">
    <source>
        <dbReference type="SAM" id="MobiDB-lite"/>
    </source>
</evidence>
<protein>
    <recommendedName>
        <fullName evidence="5">Tetratricopeptide repeat protein</fullName>
    </recommendedName>
</protein>
<dbReference type="Proteomes" id="UP000443843">
    <property type="component" value="Unassembled WGS sequence"/>
</dbReference>
<dbReference type="InterPro" id="IPR019734">
    <property type="entry name" value="TPR_rpt"/>
</dbReference>
<evidence type="ECO:0000313" key="3">
    <source>
        <dbReference type="EMBL" id="MWB76423.1"/>
    </source>
</evidence>
<dbReference type="RefSeq" id="WP_160380579.1">
    <property type="nucleotide sequence ID" value="NZ_WNXQ01000001.1"/>
</dbReference>
<comment type="caution">
    <text evidence="3">The sequence shown here is derived from an EMBL/GenBank/DDBJ whole genome shotgun (WGS) entry which is preliminary data.</text>
</comment>
<dbReference type="EMBL" id="WNXQ01000001">
    <property type="protein sequence ID" value="MWB76423.1"/>
    <property type="molecule type" value="Genomic_DNA"/>
</dbReference>
<feature type="compositionally biased region" description="Polar residues" evidence="1">
    <location>
        <begin position="296"/>
        <end position="308"/>
    </location>
</feature>
<sequence>MRSTLSNLLLCAALPLSLMAGGALAQSPAKPSQKDLVALVTYYDQGDAPSVNAEMRRLQLKFPDWVPPKDIARLKNRSPSTEIDAIYKQIEFGRLASARSLIESTRRDYPDWTPQDEMITLLETAEGQAQLDNALMAGNAAEAIQVVSRTPSLLRCDRINNAWRIAEVQAQRVSPEAAAATFGAIVDTCTEFPAIVATLQKADAATTYPIAVGLIDRAKTRFEDEEKQLEELKIALALGRGLKVEGPELSDSAIRKRPRARPMPGEPSTDAPRQAAPAAPRVAQSSPSRRSRDTAPASTQYASAPTPSTGGGVLGQVRAAAKSGAWSRCLALSAGATAPAVVYERGWCSYNLGRPMEALASFKQAAGANLGGTVQRDARFGMALSYLKMNMTEQAAQVVANTNLTHQQRVDTETIILDQRGVAAYQKRDYARAVQYFNAIEKISGGLRRDLGMLRAYAYFNMGKRDEARDSFEVLNNQMSTQETRHALQSLE</sequence>
<name>A0A844W6U1_9RHOB</name>
<dbReference type="Pfam" id="PF13174">
    <property type="entry name" value="TPR_6"/>
    <property type="match status" value="1"/>
</dbReference>
<evidence type="ECO:0000313" key="4">
    <source>
        <dbReference type="Proteomes" id="UP000443843"/>
    </source>
</evidence>
<feature type="chain" id="PRO_5032599193" description="Tetratricopeptide repeat protein" evidence="2">
    <location>
        <begin position="26"/>
        <end position="492"/>
    </location>
</feature>
<evidence type="ECO:0000256" key="2">
    <source>
        <dbReference type="SAM" id="SignalP"/>
    </source>
</evidence>
<accession>A0A844W6U1</accession>
<keyword evidence="2" id="KW-0732">Signal</keyword>
<keyword evidence="4" id="KW-1185">Reference proteome</keyword>
<dbReference type="InterPro" id="IPR011990">
    <property type="entry name" value="TPR-like_helical_dom_sf"/>
</dbReference>
<organism evidence="3 4">
    <name type="scientific">Pseudooceanicola pacificus</name>
    <dbReference type="NCBI Taxonomy" id="2676438"/>
    <lineage>
        <taxon>Bacteria</taxon>
        <taxon>Pseudomonadati</taxon>
        <taxon>Pseudomonadota</taxon>
        <taxon>Alphaproteobacteria</taxon>
        <taxon>Rhodobacterales</taxon>
        <taxon>Paracoccaceae</taxon>
        <taxon>Pseudooceanicola</taxon>
    </lineage>
</organism>
<dbReference type="AlphaFoldDB" id="A0A844W6U1"/>
<feature type="signal peptide" evidence="2">
    <location>
        <begin position="1"/>
        <end position="25"/>
    </location>
</feature>
<proteinExistence type="predicted"/>
<feature type="compositionally biased region" description="Low complexity" evidence="1">
    <location>
        <begin position="271"/>
        <end position="288"/>
    </location>
</feature>
<dbReference type="Gene3D" id="1.25.40.10">
    <property type="entry name" value="Tetratricopeptide repeat domain"/>
    <property type="match status" value="1"/>
</dbReference>
<evidence type="ECO:0008006" key="5">
    <source>
        <dbReference type="Google" id="ProtNLM"/>
    </source>
</evidence>
<feature type="region of interest" description="Disordered" evidence="1">
    <location>
        <begin position="248"/>
        <end position="312"/>
    </location>
</feature>
<dbReference type="SUPFAM" id="SSF48452">
    <property type="entry name" value="TPR-like"/>
    <property type="match status" value="1"/>
</dbReference>
<gene>
    <name evidence="3" type="ORF">GLS40_00140</name>
</gene>